<feature type="domain" description="SnoaL-like" evidence="1">
    <location>
        <begin position="13"/>
        <end position="111"/>
    </location>
</feature>
<gene>
    <name evidence="2" type="ORF">GALL_37890</name>
</gene>
<evidence type="ECO:0000259" key="1">
    <source>
        <dbReference type="Pfam" id="PF12680"/>
    </source>
</evidence>
<protein>
    <submittedName>
        <fullName evidence="2">SnoaL-like domain protein</fullName>
    </submittedName>
</protein>
<dbReference type="InterPro" id="IPR032710">
    <property type="entry name" value="NTF2-like_dom_sf"/>
</dbReference>
<dbReference type="InterPro" id="IPR037401">
    <property type="entry name" value="SnoaL-like"/>
</dbReference>
<accession>A0A1J5T5R9</accession>
<proteinExistence type="predicted"/>
<evidence type="ECO:0000313" key="2">
    <source>
        <dbReference type="EMBL" id="OIR15467.1"/>
    </source>
</evidence>
<dbReference type="Gene3D" id="3.10.450.50">
    <property type="match status" value="1"/>
</dbReference>
<dbReference type="EMBL" id="MLJW01000009">
    <property type="protein sequence ID" value="OIR15467.1"/>
    <property type="molecule type" value="Genomic_DNA"/>
</dbReference>
<name>A0A1J5T5R9_9ZZZZ</name>
<dbReference type="AlphaFoldDB" id="A0A1J5T5R9"/>
<comment type="caution">
    <text evidence="2">The sequence shown here is derived from an EMBL/GenBank/DDBJ whole genome shotgun (WGS) entry which is preliminary data.</text>
</comment>
<dbReference type="Pfam" id="PF12680">
    <property type="entry name" value="SnoaL_2"/>
    <property type="match status" value="1"/>
</dbReference>
<reference evidence="2" key="1">
    <citation type="submission" date="2016-10" db="EMBL/GenBank/DDBJ databases">
        <title>Sequence of Gallionella enrichment culture.</title>
        <authorList>
            <person name="Poehlein A."/>
            <person name="Muehling M."/>
            <person name="Daniel R."/>
        </authorList>
    </citation>
    <scope>NUCLEOTIDE SEQUENCE</scope>
</reference>
<organism evidence="2">
    <name type="scientific">mine drainage metagenome</name>
    <dbReference type="NCBI Taxonomy" id="410659"/>
    <lineage>
        <taxon>unclassified sequences</taxon>
        <taxon>metagenomes</taxon>
        <taxon>ecological metagenomes</taxon>
    </lineage>
</organism>
<sequence length="143" mass="16712">MTHQAFLAHFIHVFENLSQEDVRSLTALYTTDAYFKDPFNEVRGHAAIIGIFEHMFKQVGKPKFAVTSSILQGDDAFIVWDFSFRSNDSAHVEQHIHGSSHLRFGADHRVHYHRDYWDTAEELYEKVPALGSLMRFLKRRMRS</sequence>
<dbReference type="SUPFAM" id="SSF54427">
    <property type="entry name" value="NTF2-like"/>
    <property type="match status" value="1"/>
</dbReference>